<dbReference type="SUPFAM" id="SSF52540">
    <property type="entry name" value="P-loop containing nucleoside triphosphate hydrolases"/>
    <property type="match status" value="1"/>
</dbReference>
<protein>
    <submittedName>
        <fullName evidence="1">Unannotated protein</fullName>
    </submittedName>
</protein>
<name>A0A6J7EPS9_9ZZZZ</name>
<dbReference type="InterPro" id="IPR027417">
    <property type="entry name" value="P-loop_NTPase"/>
</dbReference>
<dbReference type="Gene3D" id="3.40.50.300">
    <property type="entry name" value="P-loop containing nucleotide triphosphate hydrolases"/>
    <property type="match status" value="1"/>
</dbReference>
<accession>A0A6J7EPS9</accession>
<sequence>MDQALEGLVPRLEAAQPKCGATAVIAIDGRSGSGKTFLADRLVDACGAQIIRLEDLYGGWDGLDAGVDRAADALNSIASGIDPVSVPEFNWQTQQWDEPRVLAPSPLLIIEGCGAGASELAQWTSLLICVESDSETRKDRAQTRPDWPVFADHWDGWAAQEAAHIAASSVESRADVVVSN</sequence>
<reference evidence="1" key="1">
    <citation type="submission" date="2020-05" db="EMBL/GenBank/DDBJ databases">
        <authorList>
            <person name="Chiriac C."/>
            <person name="Salcher M."/>
            <person name="Ghai R."/>
            <person name="Kavagutti S V."/>
        </authorList>
    </citation>
    <scope>NUCLEOTIDE SEQUENCE</scope>
</reference>
<gene>
    <name evidence="1" type="ORF">UFOPK3444_01643</name>
</gene>
<organism evidence="1">
    <name type="scientific">freshwater metagenome</name>
    <dbReference type="NCBI Taxonomy" id="449393"/>
    <lineage>
        <taxon>unclassified sequences</taxon>
        <taxon>metagenomes</taxon>
        <taxon>ecological metagenomes</taxon>
    </lineage>
</organism>
<evidence type="ECO:0000313" key="1">
    <source>
        <dbReference type="EMBL" id="CAB4883205.1"/>
    </source>
</evidence>
<dbReference type="EMBL" id="CAFBLU010000059">
    <property type="protein sequence ID" value="CAB4883205.1"/>
    <property type="molecule type" value="Genomic_DNA"/>
</dbReference>
<dbReference type="AlphaFoldDB" id="A0A6J7EPS9"/>
<proteinExistence type="predicted"/>